<dbReference type="CDD" id="cd08192">
    <property type="entry name" value="MAR-like"/>
    <property type="match status" value="1"/>
</dbReference>
<comment type="caution">
    <text evidence="4">The sequence shown here is derived from an EMBL/GenBank/DDBJ whole genome shotgun (WGS) entry which is preliminary data.</text>
</comment>
<evidence type="ECO:0000313" key="4">
    <source>
        <dbReference type="EMBL" id="TXC01492.1"/>
    </source>
</evidence>
<accession>A0A5C6SSA6</accession>
<feature type="domain" description="Fe-containing alcohol dehydrogenase-like C-terminal" evidence="3">
    <location>
        <begin position="228"/>
        <end position="427"/>
    </location>
</feature>
<dbReference type="Pfam" id="PF25137">
    <property type="entry name" value="ADH_Fe_C"/>
    <property type="match status" value="1"/>
</dbReference>
<dbReference type="AlphaFoldDB" id="A0A5C6SSA6"/>
<keyword evidence="1" id="KW-0560">Oxidoreductase</keyword>
<dbReference type="Gene3D" id="1.20.1090.10">
    <property type="entry name" value="Dehydroquinate synthase-like - alpha domain"/>
    <property type="match status" value="1"/>
</dbReference>
<proteinExistence type="predicted"/>
<gene>
    <name evidence="4" type="ORF">FocTR4_00007992</name>
</gene>
<dbReference type="PANTHER" id="PTHR11496">
    <property type="entry name" value="ALCOHOL DEHYDROGENASE"/>
    <property type="match status" value="1"/>
</dbReference>
<sequence length="433" mass="47166">MVPVLCGERAHAFHMERIHQRSAVTITIFGMIMAFTFGDEVCYPAYEGRETPKVSYGLQFPEACLRHCRDTLSTYALERLRSALGSRIAGVRIGINPHTPIAQVLEVVNDASNLNIDCLVTLGAGSLTDAAKLVRLALANSATSEEEMNTLWGTPKSNPTLRNNISKPTIPLIHIPTSLSGGEFQAIAGGTESQGHAKRTFHCERVDPELVIQDPELCLTTPEWVWLSTGIRAVDHCVETLCSLVSNDKADEWSKNGLVKLVSGLLASKADPKSLQARHLCHQGVVSSMCAVSSGVPLGASHAIGHQLGPLGVGHGETSCILLPAVCRFNFDKKANVERQEVVRDLLLEQDEVGQLLQVKGHDKSAVTLADILDVFISTLGMPRSLEEVGVEEDKLEVLARNSLDDIWIQTNAFPITETSQVVEILNMCVRRR</sequence>
<dbReference type="GO" id="GO:0004022">
    <property type="term" value="F:alcohol dehydrogenase (NAD+) activity"/>
    <property type="evidence" value="ECO:0007669"/>
    <property type="project" value="TreeGrafter"/>
</dbReference>
<name>A0A5C6SSA6_FUSOC</name>
<dbReference type="GO" id="GO:0005739">
    <property type="term" value="C:mitochondrion"/>
    <property type="evidence" value="ECO:0007669"/>
    <property type="project" value="TreeGrafter"/>
</dbReference>
<evidence type="ECO:0000313" key="5">
    <source>
        <dbReference type="Proteomes" id="UP000321331"/>
    </source>
</evidence>
<dbReference type="InterPro" id="IPR039697">
    <property type="entry name" value="Alcohol_dehydrogenase_Fe"/>
</dbReference>
<dbReference type="GO" id="GO:0046872">
    <property type="term" value="F:metal ion binding"/>
    <property type="evidence" value="ECO:0007669"/>
    <property type="project" value="InterPro"/>
</dbReference>
<dbReference type="InterPro" id="IPR001670">
    <property type="entry name" value="ADH_Fe/GldA"/>
</dbReference>
<dbReference type="Gene3D" id="3.40.50.1970">
    <property type="match status" value="1"/>
</dbReference>
<dbReference type="SUPFAM" id="SSF56796">
    <property type="entry name" value="Dehydroquinate synthase-like"/>
    <property type="match status" value="1"/>
</dbReference>
<evidence type="ECO:0000259" key="2">
    <source>
        <dbReference type="Pfam" id="PF00465"/>
    </source>
</evidence>
<reference evidence="4 5" key="1">
    <citation type="submission" date="2019-07" db="EMBL/GenBank/DDBJ databases">
        <title>The First High-Quality Draft Genome Sequence of the Causal Agent of the Current Panama Disease Epidemic.</title>
        <authorList>
            <person name="Warmington R.J."/>
            <person name="Kay W."/>
            <person name="Jeffries A."/>
            <person name="Bebber D."/>
            <person name="Moore K."/>
            <person name="Studholme D.J."/>
        </authorList>
    </citation>
    <scope>NUCLEOTIDE SEQUENCE [LARGE SCALE GENOMIC DNA]</scope>
    <source>
        <strain evidence="4 5">TR4</strain>
    </source>
</reference>
<organism evidence="4 5">
    <name type="scientific">Fusarium oxysporum f. sp. cubense</name>
    <dbReference type="NCBI Taxonomy" id="61366"/>
    <lineage>
        <taxon>Eukaryota</taxon>
        <taxon>Fungi</taxon>
        <taxon>Dikarya</taxon>
        <taxon>Ascomycota</taxon>
        <taxon>Pezizomycotina</taxon>
        <taxon>Sordariomycetes</taxon>
        <taxon>Hypocreomycetidae</taxon>
        <taxon>Hypocreales</taxon>
        <taxon>Nectriaceae</taxon>
        <taxon>Fusarium</taxon>
        <taxon>Fusarium oxysporum species complex</taxon>
    </lineage>
</organism>
<evidence type="ECO:0000259" key="3">
    <source>
        <dbReference type="Pfam" id="PF25137"/>
    </source>
</evidence>
<evidence type="ECO:0000256" key="1">
    <source>
        <dbReference type="ARBA" id="ARBA00023002"/>
    </source>
</evidence>
<dbReference type="Pfam" id="PF00465">
    <property type="entry name" value="Fe-ADH"/>
    <property type="match status" value="1"/>
</dbReference>
<feature type="domain" description="Alcohol dehydrogenase iron-type/glycerol dehydrogenase GldA" evidence="2">
    <location>
        <begin position="73"/>
        <end position="215"/>
    </location>
</feature>
<dbReference type="Proteomes" id="UP000321331">
    <property type="component" value="Unassembled WGS sequence"/>
</dbReference>
<dbReference type="EMBL" id="VMNF01000009">
    <property type="protein sequence ID" value="TXC01492.1"/>
    <property type="molecule type" value="Genomic_DNA"/>
</dbReference>
<dbReference type="InterPro" id="IPR056798">
    <property type="entry name" value="ADH_Fe_C"/>
</dbReference>
<protein>
    <submittedName>
        <fullName evidence="4">Uncharacterized protein</fullName>
    </submittedName>
</protein>
<dbReference type="PANTHER" id="PTHR11496:SF107">
    <property type="entry name" value="ALCOHOL DEHYDROGENASE, PUTATIVE (AFU_ORTHOLOGUE AFUA_1G06800)-RELATED"/>
    <property type="match status" value="1"/>
</dbReference>